<keyword evidence="1" id="KW-0812">Transmembrane</keyword>
<evidence type="ECO:0000313" key="3">
    <source>
        <dbReference type="Proteomes" id="UP000319817"/>
    </source>
</evidence>
<keyword evidence="1" id="KW-0472">Membrane</keyword>
<keyword evidence="3" id="KW-1185">Reference proteome</keyword>
<dbReference type="Proteomes" id="UP000319817">
    <property type="component" value="Chromosome"/>
</dbReference>
<keyword evidence="1" id="KW-1133">Transmembrane helix</keyword>
<sequence length="109" mass="11839">MNPYKPAEIISSNPAGESAGIPKRRVRPFVLASVAMFWLAWAVASPGLRLLTKARPYAVYEVEIFGQIASRESVIGYTIPIASLIAVVALALAGRAAWNGWTNRSRRLA</sequence>
<feature type="transmembrane region" description="Helical" evidence="1">
    <location>
        <begin position="74"/>
        <end position="98"/>
    </location>
</feature>
<feature type="transmembrane region" description="Helical" evidence="1">
    <location>
        <begin position="29"/>
        <end position="48"/>
    </location>
</feature>
<name>A0A517NVJ8_9BACT</name>
<evidence type="ECO:0000313" key="2">
    <source>
        <dbReference type="EMBL" id="QDT11153.1"/>
    </source>
</evidence>
<dbReference type="AlphaFoldDB" id="A0A517NVJ8"/>
<reference evidence="2 3" key="1">
    <citation type="submission" date="2019-02" db="EMBL/GenBank/DDBJ databases">
        <title>Deep-cultivation of Planctomycetes and their phenomic and genomic characterization uncovers novel biology.</title>
        <authorList>
            <person name="Wiegand S."/>
            <person name="Jogler M."/>
            <person name="Boedeker C."/>
            <person name="Pinto D."/>
            <person name="Vollmers J."/>
            <person name="Rivas-Marin E."/>
            <person name="Kohn T."/>
            <person name="Peeters S.H."/>
            <person name="Heuer A."/>
            <person name="Rast P."/>
            <person name="Oberbeckmann S."/>
            <person name="Bunk B."/>
            <person name="Jeske O."/>
            <person name="Meyerdierks A."/>
            <person name="Storesund J.E."/>
            <person name="Kallscheuer N."/>
            <person name="Luecker S."/>
            <person name="Lage O.M."/>
            <person name="Pohl T."/>
            <person name="Merkel B.J."/>
            <person name="Hornburger P."/>
            <person name="Mueller R.-W."/>
            <person name="Bruemmer F."/>
            <person name="Labrenz M."/>
            <person name="Spormann A.M."/>
            <person name="Op den Camp H."/>
            <person name="Overmann J."/>
            <person name="Amann R."/>
            <person name="Jetten M.S.M."/>
            <person name="Mascher T."/>
            <person name="Medema M.H."/>
            <person name="Devos D.P."/>
            <person name="Kaster A.-K."/>
            <person name="Ovreas L."/>
            <person name="Rohde M."/>
            <person name="Galperin M.Y."/>
            <person name="Jogler C."/>
        </authorList>
    </citation>
    <scope>NUCLEOTIDE SEQUENCE [LARGE SCALE GENOMIC DNA]</scope>
    <source>
        <strain evidence="2 3">K23_9</strain>
    </source>
</reference>
<proteinExistence type="predicted"/>
<evidence type="ECO:0000256" key="1">
    <source>
        <dbReference type="SAM" id="Phobius"/>
    </source>
</evidence>
<protein>
    <submittedName>
        <fullName evidence="2">Uncharacterized protein</fullName>
    </submittedName>
</protein>
<dbReference type="RefSeq" id="WP_145418968.1">
    <property type="nucleotide sequence ID" value="NZ_CP036526.1"/>
</dbReference>
<gene>
    <name evidence="2" type="ORF">K239x_31470</name>
</gene>
<dbReference type="EMBL" id="CP036526">
    <property type="protein sequence ID" value="QDT11153.1"/>
    <property type="molecule type" value="Genomic_DNA"/>
</dbReference>
<organism evidence="2 3">
    <name type="scientific">Stieleria marina</name>
    <dbReference type="NCBI Taxonomy" id="1930275"/>
    <lineage>
        <taxon>Bacteria</taxon>
        <taxon>Pseudomonadati</taxon>
        <taxon>Planctomycetota</taxon>
        <taxon>Planctomycetia</taxon>
        <taxon>Pirellulales</taxon>
        <taxon>Pirellulaceae</taxon>
        <taxon>Stieleria</taxon>
    </lineage>
</organism>
<accession>A0A517NVJ8</accession>